<feature type="domain" description="Acyl-CoA dehydrogenase/oxidase N-terminal" evidence="7">
    <location>
        <begin position="6"/>
        <end position="116"/>
    </location>
</feature>
<evidence type="ECO:0000259" key="6">
    <source>
        <dbReference type="Pfam" id="PF00441"/>
    </source>
</evidence>
<dbReference type="Proteomes" id="UP000196594">
    <property type="component" value="Unassembled WGS sequence"/>
</dbReference>
<dbReference type="InterPro" id="IPR046373">
    <property type="entry name" value="Acyl-CoA_Oxase/DH_mid-dom_sf"/>
</dbReference>
<dbReference type="CDD" id="cd00567">
    <property type="entry name" value="ACAD"/>
    <property type="match status" value="1"/>
</dbReference>
<dbReference type="InterPro" id="IPR009075">
    <property type="entry name" value="AcylCo_DH/oxidase_C"/>
</dbReference>
<evidence type="ECO:0000259" key="7">
    <source>
        <dbReference type="Pfam" id="PF02771"/>
    </source>
</evidence>
<dbReference type="Pfam" id="PF02771">
    <property type="entry name" value="Acyl-CoA_dh_N"/>
    <property type="match status" value="1"/>
</dbReference>
<evidence type="ECO:0000313" key="8">
    <source>
        <dbReference type="EMBL" id="OUZ40099.1"/>
    </source>
</evidence>
<dbReference type="Gene3D" id="1.10.540.10">
    <property type="entry name" value="Acyl-CoA dehydrogenase/oxidase, N-terminal domain"/>
    <property type="match status" value="1"/>
</dbReference>
<keyword evidence="9" id="KW-1185">Reference proteome</keyword>
<dbReference type="PANTHER" id="PTHR43884">
    <property type="entry name" value="ACYL-COA DEHYDROGENASE"/>
    <property type="match status" value="1"/>
</dbReference>
<evidence type="ECO:0000256" key="2">
    <source>
        <dbReference type="ARBA" id="ARBA00009347"/>
    </source>
</evidence>
<dbReference type="SUPFAM" id="SSF56645">
    <property type="entry name" value="Acyl-CoA dehydrogenase NM domain-like"/>
    <property type="match status" value="1"/>
</dbReference>
<keyword evidence="3" id="KW-0285">Flavoprotein</keyword>
<accession>A0ABX3ZK29</accession>
<comment type="caution">
    <text evidence="8">The sequence shown here is derived from an EMBL/GenBank/DDBJ whole genome shotgun (WGS) entry which is preliminary data.</text>
</comment>
<gene>
    <name evidence="8" type="ORF">CBM15_06175</name>
</gene>
<dbReference type="Pfam" id="PF00441">
    <property type="entry name" value="Acyl-CoA_dh_1"/>
    <property type="match status" value="1"/>
</dbReference>
<name>A0ABX3ZK29_9BACL</name>
<dbReference type="InterPro" id="IPR036250">
    <property type="entry name" value="AcylCo_DH-like_C"/>
</dbReference>
<dbReference type="SUPFAM" id="SSF47203">
    <property type="entry name" value="Acyl-CoA dehydrogenase C-terminal domain-like"/>
    <property type="match status" value="1"/>
</dbReference>
<feature type="domain" description="Acyl-CoA dehydrogenase/oxidase C-terminal" evidence="6">
    <location>
        <begin position="222"/>
        <end position="359"/>
    </location>
</feature>
<keyword evidence="4" id="KW-0274">FAD</keyword>
<comment type="cofactor">
    <cofactor evidence="1">
        <name>FAD</name>
        <dbReference type="ChEBI" id="CHEBI:57692"/>
    </cofactor>
</comment>
<sequence>MDFSLSQEQEMFREYIKKFLGDMEHTKIARDYIDNKKEHVKNILSDLKELGWTKLNIPEEFEGMGLGQLDLVPIMEEFGRVLLPGLHLETNAMAVPMIERFGTKEQKQYFLKEIADSDLNFTVAWLEPGGSYKEQGIRLSGEVSQGQIILNGVKTLVPDLELAQHVIVPLRIHNEITLITVDLSTPGISITPQDNFAETRKLSMVEFEQVKVPAENVIGQIGDGWGMLQEGLLYYNAALSSVAVGAMEHIVEMASEYAKIREQFGNPIGKFQAIKHRLADMKLDLETARSLSYYANWAMETFSEDRIEAICSARIFATQAFIRLASHNIQIHGGIGFTEEIDCHLFIKQAKYYENYLGSIDQYYDLAINALNWTSQNSVQTEQQTIMAHK</sequence>
<evidence type="ECO:0000313" key="9">
    <source>
        <dbReference type="Proteomes" id="UP000196594"/>
    </source>
</evidence>
<protein>
    <submittedName>
        <fullName evidence="8">Acyl-CoA dehydrogenase</fullName>
    </submittedName>
</protein>
<evidence type="ECO:0000256" key="1">
    <source>
        <dbReference type="ARBA" id="ARBA00001974"/>
    </source>
</evidence>
<evidence type="ECO:0000256" key="3">
    <source>
        <dbReference type="ARBA" id="ARBA00022630"/>
    </source>
</evidence>
<dbReference type="RefSeq" id="WP_087616287.1">
    <property type="nucleotide sequence ID" value="NZ_JAFBEY010000001.1"/>
</dbReference>
<reference evidence="8 9" key="1">
    <citation type="journal article" date="2017" name="Int. J. Syst. Evol. Microbiol.">
        <title>Solibacillus kalamii sp. nov., isolated from a high-efficiency particulate arrestance filter system used in the International Space Station.</title>
        <authorList>
            <person name="Checinska Sielaff A."/>
            <person name="Kumar R.M."/>
            <person name="Pal D."/>
            <person name="Mayilraj S."/>
            <person name="Venkateswaran K."/>
        </authorList>
    </citation>
    <scope>NUCLEOTIDE SEQUENCE [LARGE SCALE GENOMIC DNA]</scope>
    <source>
        <strain evidence="8 9">ISSFR-015</strain>
    </source>
</reference>
<dbReference type="InterPro" id="IPR037069">
    <property type="entry name" value="AcylCoA_DH/ox_N_sf"/>
</dbReference>
<comment type="similarity">
    <text evidence="2">Belongs to the acyl-CoA dehydrogenase family.</text>
</comment>
<dbReference type="PANTHER" id="PTHR43884:SF20">
    <property type="entry name" value="ACYL-COA DEHYDROGENASE FADE28"/>
    <property type="match status" value="1"/>
</dbReference>
<dbReference type="Gene3D" id="1.20.140.10">
    <property type="entry name" value="Butyryl-CoA Dehydrogenase, subunit A, domain 3"/>
    <property type="match status" value="1"/>
</dbReference>
<proteinExistence type="inferred from homology"/>
<evidence type="ECO:0000256" key="4">
    <source>
        <dbReference type="ARBA" id="ARBA00022827"/>
    </source>
</evidence>
<evidence type="ECO:0000256" key="5">
    <source>
        <dbReference type="ARBA" id="ARBA00023002"/>
    </source>
</evidence>
<organism evidence="8 9">
    <name type="scientific">Solibacillus kalamii</name>
    <dbReference type="NCBI Taxonomy" id="1748298"/>
    <lineage>
        <taxon>Bacteria</taxon>
        <taxon>Bacillati</taxon>
        <taxon>Bacillota</taxon>
        <taxon>Bacilli</taxon>
        <taxon>Bacillales</taxon>
        <taxon>Caryophanaceae</taxon>
        <taxon>Solibacillus</taxon>
    </lineage>
</organism>
<dbReference type="InterPro" id="IPR009100">
    <property type="entry name" value="AcylCoA_DH/oxidase_NM_dom_sf"/>
</dbReference>
<dbReference type="EMBL" id="NHNT01000002">
    <property type="protein sequence ID" value="OUZ40099.1"/>
    <property type="molecule type" value="Genomic_DNA"/>
</dbReference>
<dbReference type="InterPro" id="IPR013786">
    <property type="entry name" value="AcylCoA_DH/ox_N"/>
</dbReference>
<dbReference type="Gene3D" id="2.40.110.10">
    <property type="entry name" value="Butyryl-CoA Dehydrogenase, subunit A, domain 2"/>
    <property type="match status" value="1"/>
</dbReference>
<keyword evidence="5" id="KW-0560">Oxidoreductase</keyword>